<evidence type="ECO:0000313" key="4">
    <source>
        <dbReference type="Proteomes" id="UP001234581"/>
    </source>
</evidence>
<dbReference type="PANTHER" id="PTHR16134:SF119">
    <property type="entry name" value="AT02038P-RELATED"/>
    <property type="match status" value="1"/>
</dbReference>
<sequence>MTRDATLGTSAAWEPNKSLQQQPIRRRHHFYELPATCLERIFGYLSSRSDLVHAALVCRAWTTPALKLIWANFRFVRERDFERVFSIMARQNVSRPYGTYVKALDLVHADREFLVSPNVILLVTALCPNLESISITIHHTRPVAPPVVPPILQNRPVLPPIRRPGDAQPVRPQPPAAPNHQLHNNHHANNIRSPPQPQPINNNNHQHPPHQQQQQHPHPPQQQQQQRQYNHSLPLAHFAHNCRKLKTIRLTSYTPKTDDSVYEMAKYMQSGTLESIMLTGCGTLQSSTLVKLAITNPQLRHIEIMGNTPVSDSSLRALAERCGPHLESISIGNAYNLTDKSIAAVAKYCRNLKLLKLFNNADGNRLSEATLLDLLERCIHLRLISLSNARILGESFFAIAAQRVEHQLGVIEKQHGMSTHSGLQSMCLGGVKRQIIDGPSLAHLIDMSASKNDNLDDGDDDDDDNNNGINGNGTTITSPTEHTLAPTPTHVPKTTVIRGNTVWWQRRRPVLSKPS</sequence>
<dbReference type="InterPro" id="IPR036047">
    <property type="entry name" value="F-box-like_dom_sf"/>
</dbReference>
<dbReference type="InterPro" id="IPR001810">
    <property type="entry name" value="F-box_dom"/>
</dbReference>
<name>A0AAD7UZX0_9FUNG</name>
<evidence type="ECO:0000256" key="1">
    <source>
        <dbReference type="SAM" id="MobiDB-lite"/>
    </source>
</evidence>
<dbReference type="GeneID" id="83215713"/>
<proteinExistence type="predicted"/>
<dbReference type="RefSeq" id="XP_058340996.1">
    <property type="nucleotide sequence ID" value="XM_058488311.1"/>
</dbReference>
<dbReference type="AlphaFoldDB" id="A0AAD7UZX0"/>
<feature type="compositionally biased region" description="Low complexity" evidence="1">
    <location>
        <begin position="199"/>
        <end position="226"/>
    </location>
</feature>
<dbReference type="SUPFAM" id="SSF81383">
    <property type="entry name" value="F-box domain"/>
    <property type="match status" value="1"/>
</dbReference>
<feature type="region of interest" description="Disordered" evidence="1">
    <location>
        <begin position="155"/>
        <end position="228"/>
    </location>
</feature>
<accession>A0AAD7UZX0</accession>
<dbReference type="Proteomes" id="UP001234581">
    <property type="component" value="Unassembled WGS sequence"/>
</dbReference>
<feature type="region of interest" description="Disordered" evidence="1">
    <location>
        <begin position="452"/>
        <end position="493"/>
    </location>
</feature>
<feature type="compositionally biased region" description="Acidic residues" evidence="1">
    <location>
        <begin position="455"/>
        <end position="465"/>
    </location>
</feature>
<evidence type="ECO:0000259" key="2">
    <source>
        <dbReference type="Pfam" id="PF12937"/>
    </source>
</evidence>
<gene>
    <name evidence="3" type="ORF">O0I10_008306</name>
</gene>
<organism evidence="3 4">
    <name type="scientific">Lichtheimia ornata</name>
    <dbReference type="NCBI Taxonomy" id="688661"/>
    <lineage>
        <taxon>Eukaryota</taxon>
        <taxon>Fungi</taxon>
        <taxon>Fungi incertae sedis</taxon>
        <taxon>Mucoromycota</taxon>
        <taxon>Mucoromycotina</taxon>
        <taxon>Mucoromycetes</taxon>
        <taxon>Mucorales</taxon>
        <taxon>Lichtheimiaceae</taxon>
        <taxon>Lichtheimia</taxon>
    </lineage>
</organism>
<dbReference type="Gene3D" id="3.80.10.10">
    <property type="entry name" value="Ribonuclease Inhibitor"/>
    <property type="match status" value="1"/>
</dbReference>
<dbReference type="SMART" id="SM00367">
    <property type="entry name" value="LRR_CC"/>
    <property type="match status" value="3"/>
</dbReference>
<dbReference type="SUPFAM" id="SSF52047">
    <property type="entry name" value="RNI-like"/>
    <property type="match status" value="1"/>
</dbReference>
<reference evidence="3 4" key="1">
    <citation type="submission" date="2023-03" db="EMBL/GenBank/DDBJ databases">
        <title>Genome sequence of Lichtheimia ornata CBS 291.66.</title>
        <authorList>
            <person name="Mohabir J.T."/>
            <person name="Shea T.P."/>
            <person name="Kurbessoian T."/>
            <person name="Berby B."/>
            <person name="Fontaine J."/>
            <person name="Livny J."/>
            <person name="Gnirke A."/>
            <person name="Stajich J.E."/>
            <person name="Cuomo C.A."/>
        </authorList>
    </citation>
    <scope>NUCLEOTIDE SEQUENCE [LARGE SCALE GENOMIC DNA]</scope>
    <source>
        <strain evidence="3">CBS 291.66</strain>
    </source>
</reference>
<feature type="compositionally biased region" description="Low complexity" evidence="1">
    <location>
        <begin position="178"/>
        <end position="190"/>
    </location>
</feature>
<dbReference type="PANTHER" id="PTHR16134">
    <property type="entry name" value="F-BOX/TPR REPEAT PROTEIN POF3"/>
    <property type="match status" value="1"/>
</dbReference>
<dbReference type="InterPro" id="IPR032675">
    <property type="entry name" value="LRR_dom_sf"/>
</dbReference>
<protein>
    <recommendedName>
        <fullName evidence="2">F-box domain-containing protein</fullName>
    </recommendedName>
</protein>
<keyword evidence="4" id="KW-1185">Reference proteome</keyword>
<dbReference type="EMBL" id="JARTCD010000043">
    <property type="protein sequence ID" value="KAJ8656083.1"/>
    <property type="molecule type" value="Genomic_DNA"/>
</dbReference>
<dbReference type="Gene3D" id="1.20.1280.50">
    <property type="match status" value="1"/>
</dbReference>
<dbReference type="Pfam" id="PF12937">
    <property type="entry name" value="F-box-like"/>
    <property type="match status" value="1"/>
</dbReference>
<feature type="domain" description="F-box" evidence="2">
    <location>
        <begin position="31"/>
        <end position="73"/>
    </location>
</feature>
<evidence type="ECO:0000313" key="3">
    <source>
        <dbReference type="EMBL" id="KAJ8656083.1"/>
    </source>
</evidence>
<comment type="caution">
    <text evidence="3">The sequence shown here is derived from an EMBL/GenBank/DDBJ whole genome shotgun (WGS) entry which is preliminary data.</text>
</comment>
<dbReference type="InterPro" id="IPR006553">
    <property type="entry name" value="Leu-rich_rpt_Cys-con_subtyp"/>
</dbReference>